<accession>A0A498KZS2</accession>
<dbReference type="Pfam" id="PF13336">
    <property type="entry name" value="AcetylCoA_hyd_C"/>
    <property type="match status" value="1"/>
</dbReference>
<evidence type="ECO:0000313" key="6">
    <source>
        <dbReference type="Proteomes" id="UP000289691"/>
    </source>
</evidence>
<reference evidence="5 6" key="1">
    <citation type="submission" date="2019-01" db="EMBL/GenBank/DDBJ databases">
        <title>Halorientalis sp. F13-25 a new haloarchaeum isolated from hypersaline water.</title>
        <authorList>
            <person name="Ana D.-V."/>
            <person name="Cristina S.-P."/>
            <person name="Antonio V."/>
        </authorList>
    </citation>
    <scope>NUCLEOTIDE SEQUENCE [LARGE SCALE GENOMIC DNA]</scope>
    <source>
        <strain evidence="5 6">F13-25</strain>
    </source>
</reference>
<evidence type="ECO:0000256" key="2">
    <source>
        <dbReference type="SAM" id="MobiDB-lite"/>
    </source>
</evidence>
<feature type="region of interest" description="Disordered" evidence="2">
    <location>
        <begin position="172"/>
        <end position="192"/>
    </location>
</feature>
<dbReference type="Gene3D" id="3.30.750.70">
    <property type="entry name" value="4-hydroxybutyrate coenzyme like domains"/>
    <property type="match status" value="1"/>
</dbReference>
<dbReference type="PANTHER" id="PTHR43609">
    <property type="entry name" value="ACETYL-COA HYDROLASE"/>
    <property type="match status" value="1"/>
</dbReference>
<dbReference type="Proteomes" id="UP000289691">
    <property type="component" value="Unassembled WGS sequence"/>
</dbReference>
<dbReference type="Gene3D" id="3.40.1080.20">
    <property type="entry name" value="Acetyl-CoA hydrolase/transferase C-terminal domain"/>
    <property type="match status" value="1"/>
</dbReference>
<dbReference type="InterPro" id="IPR003702">
    <property type="entry name" value="ActCoA_hydro_N"/>
</dbReference>
<dbReference type="InterPro" id="IPR037171">
    <property type="entry name" value="NagB/RpiA_transferase-like"/>
</dbReference>
<dbReference type="InterPro" id="IPR038460">
    <property type="entry name" value="AcetylCoA_hyd_C_sf"/>
</dbReference>
<dbReference type="InterPro" id="IPR026888">
    <property type="entry name" value="AcetylCoA_hyd_C"/>
</dbReference>
<dbReference type="GO" id="GO:0008775">
    <property type="term" value="F:acetate CoA-transferase activity"/>
    <property type="evidence" value="ECO:0007669"/>
    <property type="project" value="InterPro"/>
</dbReference>
<evidence type="ECO:0000256" key="1">
    <source>
        <dbReference type="ARBA" id="ARBA00009632"/>
    </source>
</evidence>
<keyword evidence="6" id="KW-1185">Reference proteome</keyword>
<proteinExistence type="inferred from homology"/>
<dbReference type="GO" id="GO:0003986">
    <property type="term" value="F:acetyl-CoA hydrolase activity"/>
    <property type="evidence" value="ECO:0007669"/>
    <property type="project" value="TreeGrafter"/>
</dbReference>
<dbReference type="OrthoDB" id="147145at2157"/>
<evidence type="ECO:0000259" key="3">
    <source>
        <dbReference type="Pfam" id="PF02550"/>
    </source>
</evidence>
<protein>
    <submittedName>
        <fullName evidence="5">Acetyl-CoA hydrolase</fullName>
    </submittedName>
</protein>
<feature type="domain" description="Acetyl-CoA hydrolase/transferase C-terminal" evidence="4">
    <location>
        <begin position="308"/>
        <end position="453"/>
    </location>
</feature>
<comment type="similarity">
    <text evidence="1">Belongs to the acetyl-CoA hydrolase/transferase family.</text>
</comment>
<dbReference type="GO" id="GO:0006083">
    <property type="term" value="P:acetate metabolic process"/>
    <property type="evidence" value="ECO:0007669"/>
    <property type="project" value="InterPro"/>
</dbReference>
<feature type="domain" description="Acetyl-CoA hydrolase/transferase N-terminal" evidence="3">
    <location>
        <begin position="9"/>
        <end position="165"/>
    </location>
</feature>
<gene>
    <name evidence="5" type="ORF">EAF64_14815</name>
</gene>
<organism evidence="5 6">
    <name type="scientific">Halorientalis pallida</name>
    <dbReference type="NCBI Taxonomy" id="2479928"/>
    <lineage>
        <taxon>Archaea</taxon>
        <taxon>Methanobacteriati</taxon>
        <taxon>Methanobacteriota</taxon>
        <taxon>Stenosarchaea group</taxon>
        <taxon>Halobacteria</taxon>
        <taxon>Halobacteriales</taxon>
        <taxon>Haloarculaceae</taxon>
        <taxon>Halorientalis</taxon>
    </lineage>
</organism>
<evidence type="ECO:0000259" key="4">
    <source>
        <dbReference type="Pfam" id="PF13336"/>
    </source>
</evidence>
<dbReference type="SUPFAM" id="SSF100950">
    <property type="entry name" value="NagB/RpiA/CoA transferase-like"/>
    <property type="match status" value="2"/>
</dbReference>
<dbReference type="AlphaFoldDB" id="A0A498KZS2"/>
<dbReference type="Gene3D" id="3.40.1080.10">
    <property type="entry name" value="Glutaconate Coenzyme A-transferase"/>
    <property type="match status" value="1"/>
</dbReference>
<dbReference type="EMBL" id="RDFA01000005">
    <property type="protein sequence ID" value="RXK48060.1"/>
    <property type="molecule type" value="Genomic_DNA"/>
</dbReference>
<comment type="caution">
    <text evidence="5">The sequence shown here is derived from an EMBL/GenBank/DDBJ whole genome shotgun (WGS) entry which is preliminary data.</text>
</comment>
<dbReference type="PANTHER" id="PTHR43609:SF1">
    <property type="entry name" value="ACETYL-COA HYDROLASE"/>
    <property type="match status" value="1"/>
</dbReference>
<dbReference type="InterPro" id="IPR046433">
    <property type="entry name" value="ActCoA_hydro"/>
</dbReference>
<sequence>MVGDLPVVDAETATGHVADEATVLTSGFGSVGYPKAVPLALADADRDLALTVVSGGSTGAEVDVNLVEAGAIARRYPYQARPPAREAANDGSIAFSDRHISTLGDAVQFGGLVDPDVALVEAVAVGEDWLIPSMSVGQTPAFVDSVDSIVVEVNHAQPRALGQFHDIYRPDIPPNREPVPLSAPDERIGGPRIEFDPDALDAVVETDRRGDPYDFRDPTDADRAIADNLQQFLTAEVDASPLFEDSVRLQFGVGSLGNALMGALGEADFGNRDLIYYGEVIQDGLLDLLDDGHLDAASATSLALSADGQDRLFAAPERYAEDVVLRPGDISNRPALIDRFGVVAVNSALEVDVYGHVNSTHVDGSRMLNGVGGSGDFTRNGALSIVALPSMAGDEISRVVPMVPHVDHTEHDVDVIVTEHGVADLRGTSPRERSSLLVENCADPAVREELDAYLDSVEPVGGHEPHDLETAFSWRE</sequence>
<evidence type="ECO:0000313" key="5">
    <source>
        <dbReference type="EMBL" id="RXK48060.1"/>
    </source>
</evidence>
<name>A0A498KZS2_9EURY</name>
<keyword evidence="5" id="KW-0378">Hydrolase</keyword>
<dbReference type="Pfam" id="PF02550">
    <property type="entry name" value="AcetylCoA_hydro"/>
    <property type="match status" value="1"/>
</dbReference>